<dbReference type="InterPro" id="IPR002716">
    <property type="entry name" value="PIN_dom"/>
</dbReference>
<dbReference type="Proteomes" id="UP000595460">
    <property type="component" value="Chromosome"/>
</dbReference>
<evidence type="ECO:0000313" key="3">
    <source>
        <dbReference type="Proteomes" id="UP000595460"/>
    </source>
</evidence>
<dbReference type="CDD" id="cd09872">
    <property type="entry name" value="PIN_Sll0205-like"/>
    <property type="match status" value="1"/>
</dbReference>
<dbReference type="Gene3D" id="3.40.50.1010">
    <property type="entry name" value="5'-nuclease"/>
    <property type="match status" value="1"/>
</dbReference>
<evidence type="ECO:0000313" key="2">
    <source>
        <dbReference type="EMBL" id="QQR35775.1"/>
    </source>
</evidence>
<dbReference type="EMBL" id="CP068047">
    <property type="protein sequence ID" value="QQR35775.1"/>
    <property type="molecule type" value="Genomic_DNA"/>
</dbReference>
<dbReference type="InterPro" id="IPR041705">
    <property type="entry name" value="PIN_Sll0205"/>
</dbReference>
<protein>
    <submittedName>
        <fullName evidence="2">Type II toxin-antitoxin system VapC family toxin</fullName>
    </submittedName>
</protein>
<dbReference type="Pfam" id="PF01850">
    <property type="entry name" value="PIN"/>
    <property type="match status" value="1"/>
</dbReference>
<dbReference type="PANTHER" id="PTHR36173:SF2">
    <property type="entry name" value="RIBONUCLEASE VAPC16"/>
    <property type="match status" value="1"/>
</dbReference>
<organism evidence="2 3">
    <name type="scientific">Devosia oryziradicis</name>
    <dbReference type="NCBI Taxonomy" id="2801335"/>
    <lineage>
        <taxon>Bacteria</taxon>
        <taxon>Pseudomonadati</taxon>
        <taxon>Pseudomonadota</taxon>
        <taxon>Alphaproteobacteria</taxon>
        <taxon>Hyphomicrobiales</taxon>
        <taxon>Devosiaceae</taxon>
        <taxon>Devosia</taxon>
    </lineage>
</organism>
<dbReference type="RefSeq" id="WP_201656058.1">
    <property type="nucleotide sequence ID" value="NZ_CP068047.1"/>
</dbReference>
<proteinExistence type="predicted"/>
<dbReference type="InterPro" id="IPR052919">
    <property type="entry name" value="TA_system_RNase"/>
</dbReference>
<feature type="domain" description="PIN" evidence="1">
    <location>
        <begin position="3"/>
        <end position="122"/>
    </location>
</feature>
<keyword evidence="3" id="KW-1185">Reference proteome</keyword>
<dbReference type="SUPFAM" id="SSF88723">
    <property type="entry name" value="PIN domain-like"/>
    <property type="match status" value="1"/>
</dbReference>
<evidence type="ECO:0000259" key="1">
    <source>
        <dbReference type="Pfam" id="PF01850"/>
    </source>
</evidence>
<gene>
    <name evidence="2" type="ORF">JI749_15720</name>
</gene>
<reference evidence="2 3" key="1">
    <citation type="submission" date="2021-01" db="EMBL/GenBank/DDBJ databases">
        <title>Genome seq and assembly of Devosia sp. G19.</title>
        <authorList>
            <person name="Chhetri G."/>
        </authorList>
    </citation>
    <scope>NUCLEOTIDE SEQUENCE [LARGE SCALE GENOMIC DNA]</scope>
    <source>
        <strain evidence="2 3">G19</strain>
    </source>
</reference>
<dbReference type="PANTHER" id="PTHR36173">
    <property type="entry name" value="RIBONUCLEASE VAPC16-RELATED"/>
    <property type="match status" value="1"/>
</dbReference>
<name>A0ABX7BV12_9HYPH</name>
<accession>A0ABX7BV12</accession>
<dbReference type="InterPro" id="IPR029060">
    <property type="entry name" value="PIN-like_dom_sf"/>
</dbReference>
<sequence>MKVLLDTHLLLWAAAEPDRLPRAARELLERSDVEPVFSAASIWEITIKRALDRSDFQVDPRLLRRGLIDNGYIELAITGEHAIAVFELPPIHKDPFDRMLIAQAIASGIELLTADGAVAQYAGPIRHV</sequence>